<evidence type="ECO:0000313" key="5">
    <source>
        <dbReference type="EMBL" id="GGF33035.1"/>
    </source>
</evidence>
<comment type="caution">
    <text evidence="5">The sequence shown here is derived from an EMBL/GenBank/DDBJ whole genome shotgun (WGS) entry which is preliminary data.</text>
</comment>
<accession>A0A917BBT2</accession>
<dbReference type="PANTHER" id="PTHR19848:SF8">
    <property type="entry name" value="F-BOX AND WD REPEAT DOMAIN CONTAINING 7"/>
    <property type="match status" value="1"/>
</dbReference>
<name>A0A917BBT2_HALAA</name>
<dbReference type="SMART" id="SM00320">
    <property type="entry name" value="WD40"/>
    <property type="match status" value="5"/>
</dbReference>
<evidence type="ECO:0000256" key="3">
    <source>
        <dbReference type="PROSITE-ProRule" id="PRU00221"/>
    </source>
</evidence>
<dbReference type="InterPro" id="IPR024977">
    <property type="entry name" value="Apc4-like_WD40_dom"/>
</dbReference>
<keyword evidence="6" id="KW-1185">Reference proteome</keyword>
<proteinExistence type="predicted"/>
<dbReference type="InterPro" id="IPR001680">
    <property type="entry name" value="WD40_rpt"/>
</dbReference>
<dbReference type="InterPro" id="IPR019775">
    <property type="entry name" value="WD40_repeat_CS"/>
</dbReference>
<dbReference type="SUPFAM" id="SSF50978">
    <property type="entry name" value="WD40 repeat-like"/>
    <property type="match status" value="1"/>
</dbReference>
<feature type="domain" description="Anaphase-promoting complex subunit 4-like WD40" evidence="4">
    <location>
        <begin position="7"/>
        <end position="63"/>
    </location>
</feature>
<organism evidence="5 6">
    <name type="scientific">Halobacillus andaensis</name>
    <dbReference type="NCBI Taxonomy" id="1176239"/>
    <lineage>
        <taxon>Bacteria</taxon>
        <taxon>Bacillati</taxon>
        <taxon>Bacillota</taxon>
        <taxon>Bacilli</taxon>
        <taxon>Bacillales</taxon>
        <taxon>Bacillaceae</taxon>
        <taxon>Halobacillus</taxon>
    </lineage>
</organism>
<dbReference type="RefSeq" id="WP_188378820.1">
    <property type="nucleotide sequence ID" value="NZ_BMEL01000004.1"/>
</dbReference>
<reference evidence="5" key="2">
    <citation type="submission" date="2020-09" db="EMBL/GenBank/DDBJ databases">
        <authorList>
            <person name="Sun Q."/>
            <person name="Zhou Y."/>
        </authorList>
    </citation>
    <scope>NUCLEOTIDE SEQUENCE</scope>
    <source>
        <strain evidence="5">CGMCC 1.12153</strain>
    </source>
</reference>
<feature type="repeat" description="WD" evidence="3">
    <location>
        <begin position="6"/>
        <end position="47"/>
    </location>
</feature>
<evidence type="ECO:0000259" key="4">
    <source>
        <dbReference type="Pfam" id="PF12894"/>
    </source>
</evidence>
<dbReference type="PROSITE" id="PS00678">
    <property type="entry name" value="WD_REPEATS_1"/>
    <property type="match status" value="1"/>
</dbReference>
<keyword evidence="1 3" id="KW-0853">WD repeat</keyword>
<dbReference type="AlphaFoldDB" id="A0A917BBT2"/>
<gene>
    <name evidence="5" type="ORF">GCM10010954_35260</name>
</gene>
<dbReference type="Pfam" id="PF00400">
    <property type="entry name" value="WD40"/>
    <property type="match status" value="2"/>
</dbReference>
<evidence type="ECO:0000256" key="2">
    <source>
        <dbReference type="ARBA" id="ARBA00022737"/>
    </source>
</evidence>
<dbReference type="Pfam" id="PF12894">
    <property type="entry name" value="ANAPC4_WD40"/>
    <property type="match status" value="1"/>
</dbReference>
<dbReference type="PROSITE" id="PS50082">
    <property type="entry name" value="WD_REPEATS_2"/>
    <property type="match status" value="3"/>
</dbReference>
<evidence type="ECO:0000256" key="1">
    <source>
        <dbReference type="ARBA" id="ARBA00022574"/>
    </source>
</evidence>
<dbReference type="PROSITE" id="PS50294">
    <property type="entry name" value="WD_REPEATS_REGION"/>
    <property type="match status" value="1"/>
</dbReference>
<protein>
    <recommendedName>
        <fullName evidence="4">Anaphase-promoting complex subunit 4-like WD40 domain-containing protein</fullName>
    </recommendedName>
</protein>
<keyword evidence="2" id="KW-0677">Repeat</keyword>
<sequence length="289" mass="32711">MIIQSIKAHSSHVNQLKYHPEERFLLSAGFNGELFLWDVDTQEKIQEYNGHLKTVNCIQWIENGRKLISASGDGKILMHEVSASSPFKSWQDLKSGVSHLRFTYDGRYLLTSDKSSMLRVREWPEEDVVQKLKSDQQNSGVLATASQEHHAIIGGVGPKLRRFLIPSGEVLEEFEGHEQATMKVEFFDGDRHGVSAGYDGRLILWDMQAHQKLESYSIGNEGYYTIAISPDEKEVAIAMPYRLTRVQLDNLKMQHYDLPAKGNYCVDYLPGGKQLAIASADKTIKLVQL</sequence>
<dbReference type="Proteomes" id="UP000660110">
    <property type="component" value="Unassembled WGS sequence"/>
</dbReference>
<feature type="repeat" description="WD" evidence="3">
    <location>
        <begin position="48"/>
        <end position="89"/>
    </location>
</feature>
<reference evidence="5" key="1">
    <citation type="journal article" date="2014" name="Int. J. Syst. Evol. Microbiol.">
        <title>Complete genome sequence of Corynebacterium casei LMG S-19264T (=DSM 44701T), isolated from a smear-ripened cheese.</title>
        <authorList>
            <consortium name="US DOE Joint Genome Institute (JGI-PGF)"/>
            <person name="Walter F."/>
            <person name="Albersmeier A."/>
            <person name="Kalinowski J."/>
            <person name="Ruckert C."/>
        </authorList>
    </citation>
    <scope>NUCLEOTIDE SEQUENCE</scope>
    <source>
        <strain evidence="5">CGMCC 1.12153</strain>
    </source>
</reference>
<dbReference type="Gene3D" id="2.130.10.10">
    <property type="entry name" value="YVTN repeat-like/Quinoprotein amine dehydrogenase"/>
    <property type="match status" value="2"/>
</dbReference>
<dbReference type="InterPro" id="IPR036322">
    <property type="entry name" value="WD40_repeat_dom_sf"/>
</dbReference>
<feature type="repeat" description="WD" evidence="3">
    <location>
        <begin position="174"/>
        <end position="215"/>
    </location>
</feature>
<evidence type="ECO:0000313" key="6">
    <source>
        <dbReference type="Proteomes" id="UP000660110"/>
    </source>
</evidence>
<dbReference type="InterPro" id="IPR015943">
    <property type="entry name" value="WD40/YVTN_repeat-like_dom_sf"/>
</dbReference>
<dbReference type="PANTHER" id="PTHR19848">
    <property type="entry name" value="WD40 REPEAT PROTEIN"/>
    <property type="match status" value="1"/>
</dbReference>
<dbReference type="EMBL" id="BMEL01000004">
    <property type="protein sequence ID" value="GGF33035.1"/>
    <property type="molecule type" value="Genomic_DNA"/>
</dbReference>